<comment type="caution">
    <text evidence="1">The sequence shown here is derived from an EMBL/GenBank/DDBJ whole genome shotgun (WGS) entry which is preliminary data.</text>
</comment>
<protein>
    <recommendedName>
        <fullName evidence="3">Phage protein</fullName>
    </recommendedName>
</protein>
<evidence type="ECO:0000313" key="2">
    <source>
        <dbReference type="Proteomes" id="UP000014003"/>
    </source>
</evidence>
<name>R8CIA8_BACCE</name>
<dbReference type="EMBL" id="AHDZ01000070">
    <property type="protein sequence ID" value="EOO11332.1"/>
    <property type="molecule type" value="Genomic_DNA"/>
</dbReference>
<sequence>MIEPLRRVIIENNADGTQVTRLPNHEEVVKKVNEIIIYLNKKEILKREDRIKGLKFGSRYE</sequence>
<reference evidence="1 2" key="1">
    <citation type="submission" date="2012-12" db="EMBL/GenBank/DDBJ databases">
        <title>The Genome Sequence of Bacillus cereus HuA3-9.</title>
        <authorList>
            <consortium name="The Broad Institute Genome Sequencing Platform"/>
            <consortium name="The Broad Institute Genome Sequencing Center for Infectious Disease"/>
            <person name="Feldgarden M."/>
            <person name="Van der Auwera G.A."/>
            <person name="Mahillon J."/>
            <person name="Duprez V."/>
            <person name="Timmery S."/>
            <person name="Mattelet C."/>
            <person name="Dierick K."/>
            <person name="Sun M."/>
            <person name="Yu Z."/>
            <person name="Zhu L."/>
            <person name="Hu X."/>
            <person name="Shank E.B."/>
            <person name="Swiecicka I."/>
            <person name="Hansen B.M."/>
            <person name="Andrup L."/>
            <person name="Walker B."/>
            <person name="Young S.K."/>
            <person name="Zeng Q."/>
            <person name="Gargeya S."/>
            <person name="Fitzgerald M."/>
            <person name="Haas B."/>
            <person name="Abouelleil A."/>
            <person name="Alvarado L."/>
            <person name="Arachchi H.M."/>
            <person name="Berlin A.M."/>
            <person name="Chapman S.B."/>
            <person name="Dewar J."/>
            <person name="Goldberg J."/>
            <person name="Griggs A."/>
            <person name="Gujja S."/>
            <person name="Hansen M."/>
            <person name="Howarth C."/>
            <person name="Imamovic A."/>
            <person name="Larimer J."/>
            <person name="McCowan C."/>
            <person name="Murphy C."/>
            <person name="Neiman D."/>
            <person name="Pearson M."/>
            <person name="Priest M."/>
            <person name="Roberts A."/>
            <person name="Saif S."/>
            <person name="Shea T."/>
            <person name="Sisk P."/>
            <person name="Sykes S."/>
            <person name="Wortman J."/>
            <person name="Nusbaum C."/>
            <person name="Birren B."/>
        </authorList>
    </citation>
    <scope>NUCLEOTIDE SEQUENCE [LARGE SCALE GENOMIC DNA]</scope>
    <source>
        <strain evidence="1 2">HuA3-9</strain>
    </source>
</reference>
<dbReference type="RefSeq" id="WP_016094828.1">
    <property type="nucleotide sequence ID" value="NZ_KB976126.1"/>
</dbReference>
<accession>R8CIA8</accession>
<dbReference type="Proteomes" id="UP000014003">
    <property type="component" value="Unassembled WGS sequence"/>
</dbReference>
<dbReference type="HOGENOM" id="CLU_2912536_0_0_9"/>
<proteinExistence type="predicted"/>
<gene>
    <name evidence="1" type="ORF">IGA_05595</name>
</gene>
<organism evidence="1 2">
    <name type="scientific">Bacillus cereus HuA3-9</name>
    <dbReference type="NCBI Taxonomy" id="1053205"/>
    <lineage>
        <taxon>Bacteria</taxon>
        <taxon>Bacillati</taxon>
        <taxon>Bacillota</taxon>
        <taxon>Bacilli</taxon>
        <taxon>Bacillales</taxon>
        <taxon>Bacillaceae</taxon>
        <taxon>Bacillus</taxon>
        <taxon>Bacillus cereus group</taxon>
    </lineage>
</organism>
<dbReference type="AlphaFoldDB" id="R8CIA8"/>
<evidence type="ECO:0008006" key="3">
    <source>
        <dbReference type="Google" id="ProtNLM"/>
    </source>
</evidence>
<evidence type="ECO:0000313" key="1">
    <source>
        <dbReference type="EMBL" id="EOO11332.1"/>
    </source>
</evidence>